<dbReference type="AlphaFoldDB" id="A0ABD3AQ94"/>
<protein>
    <submittedName>
        <fullName evidence="2">Uncharacterized protein</fullName>
    </submittedName>
</protein>
<sequence>MRNKEAPYWEASDGNANETSSYIGHGEKLWDQSPGHRKNAQNDLRVDVKPCDVRNHDFLKMQLFPYSLVGNIFEWNTSLPLNLIEEWYRVEDAFHQQFYHCQPEVKFTNLA</sequence>
<gene>
    <name evidence="2" type="ORF">ACH5RR_006892</name>
</gene>
<dbReference type="Proteomes" id="UP001630127">
    <property type="component" value="Unassembled WGS sequence"/>
</dbReference>
<keyword evidence="3" id="KW-1185">Reference proteome</keyword>
<accession>A0ABD3AQ94</accession>
<feature type="region of interest" description="Disordered" evidence="1">
    <location>
        <begin position="1"/>
        <end position="42"/>
    </location>
</feature>
<reference evidence="2 3" key="1">
    <citation type="submission" date="2024-11" db="EMBL/GenBank/DDBJ databases">
        <title>A near-complete genome assembly of Cinchona calisaya.</title>
        <authorList>
            <person name="Lian D.C."/>
            <person name="Zhao X.W."/>
            <person name="Wei L."/>
        </authorList>
    </citation>
    <scope>NUCLEOTIDE SEQUENCE [LARGE SCALE GENOMIC DNA]</scope>
    <source>
        <tissue evidence="2">Nenye</tissue>
    </source>
</reference>
<proteinExistence type="predicted"/>
<evidence type="ECO:0000256" key="1">
    <source>
        <dbReference type="SAM" id="MobiDB-lite"/>
    </source>
</evidence>
<evidence type="ECO:0000313" key="2">
    <source>
        <dbReference type="EMBL" id="KAL3533371.1"/>
    </source>
</evidence>
<dbReference type="EMBL" id="JBJUIK010000003">
    <property type="protein sequence ID" value="KAL3533371.1"/>
    <property type="molecule type" value="Genomic_DNA"/>
</dbReference>
<comment type="caution">
    <text evidence="2">The sequence shown here is derived from an EMBL/GenBank/DDBJ whole genome shotgun (WGS) entry which is preliminary data.</text>
</comment>
<name>A0ABD3AQ94_9GENT</name>
<organism evidence="2 3">
    <name type="scientific">Cinchona calisaya</name>
    <dbReference type="NCBI Taxonomy" id="153742"/>
    <lineage>
        <taxon>Eukaryota</taxon>
        <taxon>Viridiplantae</taxon>
        <taxon>Streptophyta</taxon>
        <taxon>Embryophyta</taxon>
        <taxon>Tracheophyta</taxon>
        <taxon>Spermatophyta</taxon>
        <taxon>Magnoliopsida</taxon>
        <taxon>eudicotyledons</taxon>
        <taxon>Gunneridae</taxon>
        <taxon>Pentapetalae</taxon>
        <taxon>asterids</taxon>
        <taxon>lamiids</taxon>
        <taxon>Gentianales</taxon>
        <taxon>Rubiaceae</taxon>
        <taxon>Cinchonoideae</taxon>
        <taxon>Cinchoneae</taxon>
        <taxon>Cinchona</taxon>
    </lineage>
</organism>
<evidence type="ECO:0000313" key="3">
    <source>
        <dbReference type="Proteomes" id="UP001630127"/>
    </source>
</evidence>